<feature type="region of interest" description="Disordered" evidence="1">
    <location>
        <begin position="527"/>
        <end position="578"/>
    </location>
</feature>
<dbReference type="EMBL" id="JBHFQA010000010">
    <property type="protein sequence ID" value="KAL2092578.1"/>
    <property type="molecule type" value="Genomic_DNA"/>
</dbReference>
<proteinExistence type="predicted"/>
<feature type="region of interest" description="Disordered" evidence="1">
    <location>
        <begin position="124"/>
        <end position="169"/>
    </location>
</feature>
<feature type="compositionally biased region" description="Basic and acidic residues" evidence="1">
    <location>
        <begin position="145"/>
        <end position="169"/>
    </location>
</feature>
<feature type="region of interest" description="Disordered" evidence="1">
    <location>
        <begin position="280"/>
        <end position="353"/>
    </location>
</feature>
<name>A0ABD1K0D7_9TELE</name>
<keyword evidence="2" id="KW-0812">Transmembrane</keyword>
<reference evidence="3 4" key="1">
    <citation type="submission" date="2024-09" db="EMBL/GenBank/DDBJ databases">
        <title>A chromosome-level genome assembly of Gray's grenadier anchovy, Coilia grayii.</title>
        <authorList>
            <person name="Fu Z."/>
        </authorList>
    </citation>
    <scope>NUCLEOTIDE SEQUENCE [LARGE SCALE GENOMIC DNA]</scope>
    <source>
        <strain evidence="3">G4</strain>
        <tissue evidence="3">Muscle</tissue>
    </source>
</reference>
<dbReference type="Proteomes" id="UP001591681">
    <property type="component" value="Unassembled WGS sequence"/>
</dbReference>
<organism evidence="3 4">
    <name type="scientific">Coilia grayii</name>
    <name type="common">Gray's grenadier anchovy</name>
    <dbReference type="NCBI Taxonomy" id="363190"/>
    <lineage>
        <taxon>Eukaryota</taxon>
        <taxon>Metazoa</taxon>
        <taxon>Chordata</taxon>
        <taxon>Craniata</taxon>
        <taxon>Vertebrata</taxon>
        <taxon>Euteleostomi</taxon>
        <taxon>Actinopterygii</taxon>
        <taxon>Neopterygii</taxon>
        <taxon>Teleostei</taxon>
        <taxon>Clupei</taxon>
        <taxon>Clupeiformes</taxon>
        <taxon>Clupeoidei</taxon>
        <taxon>Engraulidae</taxon>
        <taxon>Coilinae</taxon>
        <taxon>Coilia</taxon>
    </lineage>
</organism>
<feature type="region of interest" description="Disordered" evidence="1">
    <location>
        <begin position="453"/>
        <end position="503"/>
    </location>
</feature>
<accession>A0ABD1K0D7</accession>
<feature type="compositionally biased region" description="Low complexity" evidence="1">
    <location>
        <begin position="288"/>
        <end position="325"/>
    </location>
</feature>
<feature type="region of interest" description="Disordered" evidence="1">
    <location>
        <begin position="64"/>
        <end position="106"/>
    </location>
</feature>
<sequence>MGYKPSVQSKGFGRQAMLGAGAVAGMALGYGLGSFPRPHFHFHSPQEEYYYNHYMYQHYGYQDSRGTSAGSSSGSEGRHAISDSSMDNYGDSSYPPVLLKPPPKTYDDYMNSCMQRKDLLLSERTGGQTQPRGKTQAGAPSATKPSEERKKGGERENETAMKGAGNKEDRDEVVSIMDVGYPALIQQLKARECLERYMKDIQRVAKKQWQDAYGLEVNMLPADLISSWTSTAQQLICLELCKCLVRQTNDTEAGSPSGNMKHAVVVVLCMALLVEVYTKGRGSGSGRSSGSSKGSSSSSSSSSSSKGTSSSSSSGGKTGSSSKTTVHSKPHQPVHGGGWGTHNPTRNVPNNHGINWNPNNNIMSPRYGGNFAYGPYGYRHAQGDSQFAKSVKGYGYGPSDKSKGFGRQGMVAVGAGAMAGMALGYGLGSYPRPNVQFQSPQQEYYYNHYMYQHHGSQDSRGTNQRTHISGESSPGSRSHHGSRDSSSTSDTNSYAGDDRPPLVLLEPETYDAFMRSCIKRRDLLQPEHTANQTQSQNKTKVGTPSTTPVPDNSTKPSEGMTKGEGRENETVMKGAKKEEDRDEVVSILDIGYPALIEQLKFRQCLELYMNAEAKKQRQNAYGHGVKVLPMDLISSSLLCLVGFLLLY</sequence>
<comment type="caution">
    <text evidence="3">The sequence shown here is derived from an EMBL/GenBank/DDBJ whole genome shotgun (WGS) entry which is preliminary data.</text>
</comment>
<evidence type="ECO:0000313" key="4">
    <source>
        <dbReference type="Proteomes" id="UP001591681"/>
    </source>
</evidence>
<keyword evidence="2" id="KW-1133">Transmembrane helix</keyword>
<keyword evidence="4" id="KW-1185">Reference proteome</keyword>
<dbReference type="InterPro" id="IPR036924">
    <property type="entry name" value="Prion/Doppel_b-ribbon_dom_sf"/>
</dbReference>
<dbReference type="Gene3D" id="1.10.790.10">
    <property type="entry name" value="Prion/Doppel protein, beta-ribbon domain"/>
    <property type="match status" value="2"/>
</dbReference>
<feature type="compositionally biased region" description="Polar residues" evidence="1">
    <location>
        <begin position="528"/>
        <end position="556"/>
    </location>
</feature>
<feature type="compositionally biased region" description="Low complexity" evidence="1">
    <location>
        <begin position="64"/>
        <end position="75"/>
    </location>
</feature>
<dbReference type="SUPFAM" id="SSF54098">
    <property type="entry name" value="Prion-like"/>
    <property type="match status" value="2"/>
</dbReference>
<evidence type="ECO:0000256" key="1">
    <source>
        <dbReference type="SAM" id="MobiDB-lite"/>
    </source>
</evidence>
<protein>
    <recommendedName>
        <fullName evidence="5">Prion protein</fullName>
    </recommendedName>
</protein>
<feature type="compositionally biased region" description="Basic and acidic residues" evidence="1">
    <location>
        <begin position="561"/>
        <end position="578"/>
    </location>
</feature>
<feature type="compositionally biased region" description="Polar residues" evidence="1">
    <location>
        <begin position="458"/>
        <end position="471"/>
    </location>
</feature>
<keyword evidence="2" id="KW-0472">Membrane</keyword>
<dbReference type="AlphaFoldDB" id="A0ABD1K0D7"/>
<evidence type="ECO:0000313" key="3">
    <source>
        <dbReference type="EMBL" id="KAL2092578.1"/>
    </source>
</evidence>
<evidence type="ECO:0008006" key="5">
    <source>
        <dbReference type="Google" id="ProtNLM"/>
    </source>
</evidence>
<gene>
    <name evidence="3" type="ORF">ACEWY4_012376</name>
</gene>
<feature type="transmembrane region" description="Helical" evidence="2">
    <location>
        <begin position="12"/>
        <end position="32"/>
    </location>
</feature>
<evidence type="ECO:0000256" key="2">
    <source>
        <dbReference type="SAM" id="Phobius"/>
    </source>
</evidence>
<feature type="compositionally biased region" description="Low complexity" evidence="1">
    <location>
        <begin position="484"/>
        <end position="493"/>
    </location>
</feature>
<feature type="compositionally biased region" description="Polar residues" evidence="1">
    <location>
        <begin position="82"/>
        <end position="91"/>
    </location>
</feature>